<evidence type="ECO:0000313" key="1">
    <source>
        <dbReference type="EMBL" id="ARB04144.1"/>
    </source>
</evidence>
<proteinExistence type="predicted"/>
<protein>
    <submittedName>
        <fullName evidence="1">Uncharacterized protein</fullName>
    </submittedName>
</protein>
<dbReference type="EMBL" id="CP019894">
    <property type="protein sequence ID" value="ARB04144.1"/>
    <property type="molecule type" value="Genomic_DNA"/>
</dbReference>
<name>A0AAU8VE79_NEILA</name>
<organism evidence="1 2">
    <name type="scientific">Neisseria lactamica</name>
    <dbReference type="NCBI Taxonomy" id="486"/>
    <lineage>
        <taxon>Bacteria</taxon>
        <taxon>Pseudomonadati</taxon>
        <taxon>Pseudomonadota</taxon>
        <taxon>Betaproteobacteria</taxon>
        <taxon>Neisseriales</taxon>
        <taxon>Neisseriaceae</taxon>
        <taxon>Neisseria</taxon>
    </lineage>
</organism>
<sequence length="86" mass="9442">MHNVVLKGSDGIITPPPCANRPIATAAMILPAPAGTVRNIVPVSNYFCYNNKLLIRERNIMKNKNAFLRSCVPAFLRSCVPDPFVC</sequence>
<evidence type="ECO:0000313" key="2">
    <source>
        <dbReference type="Proteomes" id="UP000191249"/>
    </source>
</evidence>
<accession>A0AAU8VE79</accession>
<reference evidence="1 2" key="1">
    <citation type="submission" date="2017-03" db="EMBL/GenBank/DDBJ databases">
        <title>N. lactamica Y92-1009 whole genome sequence.</title>
        <authorList>
            <person name="Pandey A.K."/>
            <person name="Read R.C."/>
        </authorList>
    </citation>
    <scope>NUCLEOTIDE SEQUENCE [LARGE SCALE GENOMIC DNA]</scope>
    <source>
        <strain evidence="1 2">Y92-1009</strain>
    </source>
</reference>
<gene>
    <name evidence="1" type="ORF">B2G52_03910</name>
</gene>
<dbReference type="AlphaFoldDB" id="A0AAU8VE79"/>
<dbReference type="Proteomes" id="UP000191249">
    <property type="component" value="Chromosome"/>
</dbReference>